<dbReference type="InterPro" id="IPR013210">
    <property type="entry name" value="LRR_N_plant-typ"/>
</dbReference>
<dbReference type="SUPFAM" id="SSF52058">
    <property type="entry name" value="L domain-like"/>
    <property type="match status" value="1"/>
</dbReference>
<dbReference type="InterPro" id="IPR001611">
    <property type="entry name" value="Leu-rich_rpt"/>
</dbReference>
<gene>
    <name evidence="7" type="ORF">R1flu_026957</name>
</gene>
<protein>
    <recommendedName>
        <fullName evidence="6">Leucine-rich repeat-containing N-terminal plant-type domain-containing protein</fullName>
    </recommendedName>
</protein>
<organism evidence="7 8">
    <name type="scientific">Riccia fluitans</name>
    <dbReference type="NCBI Taxonomy" id="41844"/>
    <lineage>
        <taxon>Eukaryota</taxon>
        <taxon>Viridiplantae</taxon>
        <taxon>Streptophyta</taxon>
        <taxon>Embryophyta</taxon>
        <taxon>Marchantiophyta</taxon>
        <taxon>Marchantiopsida</taxon>
        <taxon>Marchantiidae</taxon>
        <taxon>Marchantiales</taxon>
        <taxon>Ricciaceae</taxon>
        <taxon>Riccia</taxon>
    </lineage>
</organism>
<dbReference type="Pfam" id="PF13855">
    <property type="entry name" value="LRR_8"/>
    <property type="match status" value="1"/>
</dbReference>
<accession>A0ABD1XI06</accession>
<evidence type="ECO:0000256" key="3">
    <source>
        <dbReference type="ARBA" id="ARBA00022737"/>
    </source>
</evidence>
<dbReference type="Proteomes" id="UP001605036">
    <property type="component" value="Unassembled WGS sequence"/>
</dbReference>
<comment type="caution">
    <text evidence="7">The sequence shown here is derived from an EMBL/GenBank/DDBJ whole genome shotgun (WGS) entry which is preliminary data.</text>
</comment>
<keyword evidence="5" id="KW-0472">Membrane</keyword>
<dbReference type="InterPro" id="IPR032675">
    <property type="entry name" value="LRR_dom_sf"/>
</dbReference>
<dbReference type="EMBL" id="JBHFFA010000008">
    <property type="protein sequence ID" value="KAL2608384.1"/>
    <property type="molecule type" value="Genomic_DNA"/>
</dbReference>
<evidence type="ECO:0000256" key="2">
    <source>
        <dbReference type="ARBA" id="ARBA00022614"/>
    </source>
</evidence>
<evidence type="ECO:0000256" key="5">
    <source>
        <dbReference type="SAM" id="Phobius"/>
    </source>
</evidence>
<evidence type="ECO:0000259" key="6">
    <source>
        <dbReference type="Pfam" id="PF08263"/>
    </source>
</evidence>
<sequence length="193" mass="20769">MIPTVPLWLLFLLDAILAPLLNISLLFLDKEKHRPLLYFSREIATSGTAFQTWTEGSNCCTWTGVTCDGSGRVTKLIVVNADIPTVSPGGQTYVIASSLGNLDSLLEMNITNIGLPGNLSPTLGTLTGLQSMTIDGCNLDGAIPDSFCSLNALQKFVIRNNLLTSYPDCFNNKPSITVMDLTGNNFNGPKRGI</sequence>
<comment type="subcellular location">
    <subcellularLocation>
        <location evidence="1">Cell envelope</location>
    </subcellularLocation>
</comment>
<comment type="similarity">
    <text evidence="4">Belongs to the polygalacturonase-inhibiting protein family.</text>
</comment>
<dbReference type="AlphaFoldDB" id="A0ABD1XI06"/>
<evidence type="ECO:0000313" key="7">
    <source>
        <dbReference type="EMBL" id="KAL2608384.1"/>
    </source>
</evidence>
<dbReference type="InterPro" id="IPR051848">
    <property type="entry name" value="PGIP"/>
</dbReference>
<reference evidence="7 8" key="1">
    <citation type="submission" date="2024-09" db="EMBL/GenBank/DDBJ databases">
        <title>Chromosome-scale assembly of Riccia fluitans.</title>
        <authorList>
            <person name="Paukszto L."/>
            <person name="Sawicki J."/>
            <person name="Karawczyk K."/>
            <person name="Piernik-Szablinska J."/>
            <person name="Szczecinska M."/>
            <person name="Mazdziarz M."/>
        </authorList>
    </citation>
    <scope>NUCLEOTIDE SEQUENCE [LARGE SCALE GENOMIC DNA]</scope>
    <source>
        <strain evidence="7">Rf_01</strain>
        <tissue evidence="7">Aerial parts of the thallus</tissue>
    </source>
</reference>
<keyword evidence="8" id="KW-1185">Reference proteome</keyword>
<evidence type="ECO:0000313" key="8">
    <source>
        <dbReference type="Proteomes" id="UP001605036"/>
    </source>
</evidence>
<evidence type="ECO:0000256" key="1">
    <source>
        <dbReference type="ARBA" id="ARBA00004196"/>
    </source>
</evidence>
<dbReference type="PANTHER" id="PTHR48059">
    <property type="entry name" value="POLYGALACTURONASE INHIBITOR 1"/>
    <property type="match status" value="1"/>
</dbReference>
<proteinExistence type="inferred from homology"/>
<dbReference type="Pfam" id="PF08263">
    <property type="entry name" value="LRRNT_2"/>
    <property type="match status" value="1"/>
</dbReference>
<keyword evidence="3" id="KW-0677">Repeat</keyword>
<name>A0ABD1XI06_9MARC</name>
<keyword evidence="5" id="KW-0812">Transmembrane</keyword>
<dbReference type="Gene3D" id="3.80.10.10">
    <property type="entry name" value="Ribonuclease Inhibitor"/>
    <property type="match status" value="1"/>
</dbReference>
<feature type="domain" description="Leucine-rich repeat-containing N-terminal plant-type" evidence="6">
    <location>
        <begin position="36"/>
        <end position="68"/>
    </location>
</feature>
<keyword evidence="2" id="KW-0433">Leucine-rich repeat</keyword>
<evidence type="ECO:0000256" key="4">
    <source>
        <dbReference type="ARBA" id="ARBA00038043"/>
    </source>
</evidence>
<dbReference type="PANTHER" id="PTHR48059:SF30">
    <property type="entry name" value="OS06G0587000 PROTEIN"/>
    <property type="match status" value="1"/>
</dbReference>
<feature type="transmembrane region" description="Helical" evidence="5">
    <location>
        <begin position="6"/>
        <end position="28"/>
    </location>
</feature>
<keyword evidence="5" id="KW-1133">Transmembrane helix</keyword>